<protein>
    <recommendedName>
        <fullName evidence="3">PAS domain-containing protein</fullName>
    </recommendedName>
</protein>
<reference evidence="2" key="1">
    <citation type="submission" date="2015-01" db="EMBL/GenBank/DDBJ databases">
        <authorList>
            <person name="Manzoor Shahid"/>
            <person name="Zubair Saima"/>
        </authorList>
    </citation>
    <scope>NUCLEOTIDE SEQUENCE [LARGE SCALE GENOMIC DNA]</scope>
    <source>
        <strain evidence="2">Sp3</strain>
    </source>
</reference>
<dbReference type="EMBL" id="CDRZ01000298">
    <property type="protein sequence ID" value="CEO90567.1"/>
    <property type="molecule type" value="Genomic_DNA"/>
</dbReference>
<evidence type="ECO:0008006" key="3">
    <source>
        <dbReference type="Google" id="ProtNLM"/>
    </source>
</evidence>
<keyword evidence="2" id="KW-1185">Reference proteome</keyword>
<organism evidence="1 2">
    <name type="scientific">Syntrophaceticus schinkii</name>
    <dbReference type="NCBI Taxonomy" id="499207"/>
    <lineage>
        <taxon>Bacteria</taxon>
        <taxon>Bacillati</taxon>
        <taxon>Bacillota</taxon>
        <taxon>Clostridia</taxon>
        <taxon>Thermoanaerobacterales</taxon>
        <taxon>Thermoanaerobacterales Family III. Incertae Sedis</taxon>
        <taxon>Syntrophaceticus</taxon>
    </lineage>
</organism>
<name>A0A0B7MSA7_9FIRM</name>
<sequence>MNLITQVAGEIFDDCEDRALIVVDEENRVLYSNQFALSLASSEG</sequence>
<dbReference type="AlphaFoldDB" id="A0A0B7MSA7"/>
<proteinExistence type="predicted"/>
<evidence type="ECO:0000313" key="1">
    <source>
        <dbReference type="EMBL" id="CEO90567.1"/>
    </source>
</evidence>
<gene>
    <name evidence="1" type="ORF">SSCH_960027</name>
</gene>
<accession>A0A0B7MSA7</accession>
<dbReference type="Proteomes" id="UP000046155">
    <property type="component" value="Unassembled WGS sequence"/>
</dbReference>
<evidence type="ECO:0000313" key="2">
    <source>
        <dbReference type="Proteomes" id="UP000046155"/>
    </source>
</evidence>